<protein>
    <recommendedName>
        <fullName evidence="1">RNase H type-1 domain-containing protein</fullName>
    </recommendedName>
</protein>
<dbReference type="RefSeq" id="XP_016679275.1">
    <property type="nucleotide sequence ID" value="XM_016823786.1"/>
</dbReference>
<dbReference type="Pfam" id="PF13456">
    <property type="entry name" value="RVT_3"/>
    <property type="match status" value="1"/>
</dbReference>
<keyword evidence="2" id="KW-1185">Reference proteome</keyword>
<organism evidence="2 3">
    <name type="scientific">Gossypium hirsutum</name>
    <name type="common">Upland cotton</name>
    <name type="synonym">Gossypium mexicanum</name>
    <dbReference type="NCBI Taxonomy" id="3635"/>
    <lineage>
        <taxon>Eukaryota</taxon>
        <taxon>Viridiplantae</taxon>
        <taxon>Streptophyta</taxon>
        <taxon>Embryophyta</taxon>
        <taxon>Tracheophyta</taxon>
        <taxon>Spermatophyta</taxon>
        <taxon>Magnoliopsida</taxon>
        <taxon>eudicotyledons</taxon>
        <taxon>Gunneridae</taxon>
        <taxon>Pentapetalae</taxon>
        <taxon>rosids</taxon>
        <taxon>malvids</taxon>
        <taxon>Malvales</taxon>
        <taxon>Malvaceae</taxon>
        <taxon>Malvoideae</taxon>
        <taxon>Gossypium</taxon>
    </lineage>
</organism>
<gene>
    <name evidence="3" type="primary">LOC107898261</name>
</gene>
<dbReference type="GO" id="GO:0004523">
    <property type="term" value="F:RNA-DNA hybrid ribonuclease activity"/>
    <property type="evidence" value="ECO:0007669"/>
    <property type="project" value="InterPro"/>
</dbReference>
<dbReference type="Proteomes" id="UP000818029">
    <property type="component" value="Chromosome A03"/>
</dbReference>
<name>A0A1U8IM86_GOSHI</name>
<evidence type="ECO:0000259" key="1">
    <source>
        <dbReference type="Pfam" id="PF13456"/>
    </source>
</evidence>
<dbReference type="OrthoDB" id="993362at2759"/>
<reference evidence="2" key="1">
    <citation type="journal article" date="2020" name="Nat. Genet.">
        <title>Genomic diversifications of five Gossypium allopolyploid species and their impact on cotton improvement.</title>
        <authorList>
            <person name="Chen Z.J."/>
            <person name="Sreedasyam A."/>
            <person name="Ando A."/>
            <person name="Song Q."/>
            <person name="De Santiago L.M."/>
            <person name="Hulse-Kemp A.M."/>
            <person name="Ding M."/>
            <person name="Ye W."/>
            <person name="Kirkbride R.C."/>
            <person name="Jenkins J."/>
            <person name="Plott C."/>
            <person name="Lovell J."/>
            <person name="Lin Y.M."/>
            <person name="Vaughn R."/>
            <person name="Liu B."/>
            <person name="Simpson S."/>
            <person name="Scheffler B.E."/>
            <person name="Wen L."/>
            <person name="Saski C.A."/>
            <person name="Grover C.E."/>
            <person name="Hu G."/>
            <person name="Conover J.L."/>
            <person name="Carlson J.W."/>
            <person name="Shu S."/>
            <person name="Boston L.B."/>
            <person name="Williams M."/>
            <person name="Peterson D.G."/>
            <person name="McGee K."/>
            <person name="Jones D.C."/>
            <person name="Wendel J.F."/>
            <person name="Stelly D.M."/>
            <person name="Grimwood J."/>
            <person name="Schmutz J."/>
        </authorList>
    </citation>
    <scope>NUCLEOTIDE SEQUENCE [LARGE SCALE GENOMIC DNA]</scope>
    <source>
        <strain evidence="2">cv. TM-1</strain>
    </source>
</reference>
<dbReference type="InterPro" id="IPR052929">
    <property type="entry name" value="RNase_H-like_EbsB-rel"/>
</dbReference>
<evidence type="ECO:0000313" key="2">
    <source>
        <dbReference type="Proteomes" id="UP000818029"/>
    </source>
</evidence>
<dbReference type="SMR" id="A0A1U8IM86"/>
<dbReference type="GO" id="GO:0003676">
    <property type="term" value="F:nucleic acid binding"/>
    <property type="evidence" value="ECO:0007669"/>
    <property type="project" value="InterPro"/>
</dbReference>
<accession>A0A1U8IM86</accession>
<dbReference type="PaxDb" id="3635-A0A1U8IM86"/>
<dbReference type="GeneID" id="107898261"/>
<feature type="domain" description="RNase H type-1" evidence="1">
    <location>
        <begin position="174"/>
        <end position="239"/>
    </location>
</feature>
<dbReference type="PANTHER" id="PTHR47074:SF61">
    <property type="entry name" value="RNASE H TYPE-1 DOMAIN-CONTAINING PROTEIN"/>
    <property type="match status" value="1"/>
</dbReference>
<dbReference type="AlphaFoldDB" id="A0A1U8IM86"/>
<dbReference type="STRING" id="3635.A0A1U8IM86"/>
<dbReference type="KEGG" id="ghi:107898261"/>
<evidence type="ECO:0000313" key="3">
    <source>
        <dbReference type="RefSeq" id="XP_016679275.1"/>
    </source>
</evidence>
<proteinExistence type="predicted"/>
<dbReference type="InterPro" id="IPR002156">
    <property type="entry name" value="RNaseH_domain"/>
</dbReference>
<reference evidence="3" key="2">
    <citation type="submission" date="2025-08" db="UniProtKB">
        <authorList>
            <consortium name="RefSeq"/>
        </authorList>
    </citation>
    <scope>IDENTIFICATION</scope>
</reference>
<dbReference type="PANTHER" id="PTHR47074">
    <property type="entry name" value="BNAC02G40300D PROTEIN"/>
    <property type="match status" value="1"/>
</dbReference>
<sequence length="239" mass="27340">MAPLKAPRTDGFSAIFFQRQIVFCPFCFLKLGRRIYWSKSMRVLEITPLEAVIESLLQSIYRKVPEDSERVWASLQLRTASPDSPTNCKTLFINNLYAADDQKKHLIAISLWALWNRRNKLINEGKIFSLQDLLGFIRGYSKKLSLSHEKLGAFCRPSPDILWSPPDFGVTKVNFDATFQCDSRTSTLAVIASDYKGDYLGTKTYLFNEVFNAFVAEVRASKRALLFATNMGFRRLLVE</sequence>